<evidence type="ECO:0000313" key="2">
    <source>
        <dbReference type="Proteomes" id="UP000057820"/>
    </source>
</evidence>
<dbReference type="EMBL" id="LN868938">
    <property type="protein sequence ID" value="CRY74074.1"/>
    <property type="molecule type" value="Genomic_DNA"/>
</dbReference>
<dbReference type="InterPro" id="IPR052523">
    <property type="entry name" value="Trichothecene_AcTrans"/>
</dbReference>
<dbReference type="AlphaFoldDB" id="A0A0H5NFM3"/>
<gene>
    <name evidence="1" type="ORF">ERS450000_00466</name>
</gene>
<keyword evidence="1" id="KW-0808">Transferase</keyword>
<proteinExistence type="predicted"/>
<sequence>MIDPVSTDQSFSPAPLVRAATEADVPAAARTLGRAFADYPWTRHVIDARDHERRVLTMQELFLTHLGLPHGRVWVTDDCSAVAVWTTPETDAGPVFAELGPRLAELAGDRAAVQEAAEAALAPHRPTEPVWFLGTVGVDPDHQGRGLGRAVLAPGIAAADAAGVPAFLETTGEGNRRFYERLGFRVTATVEIPDDGPTTLAMLREPAA</sequence>
<dbReference type="PANTHER" id="PTHR42791">
    <property type="entry name" value="GNAT FAMILY ACETYLTRANSFERASE"/>
    <property type="match status" value="1"/>
</dbReference>
<dbReference type="SUPFAM" id="SSF55729">
    <property type="entry name" value="Acyl-CoA N-acyltransferases (Nat)"/>
    <property type="match status" value="1"/>
</dbReference>
<dbReference type="GO" id="GO:0016747">
    <property type="term" value="F:acyltransferase activity, transferring groups other than amino-acyl groups"/>
    <property type="evidence" value="ECO:0007669"/>
    <property type="project" value="InterPro"/>
</dbReference>
<dbReference type="CDD" id="cd04301">
    <property type="entry name" value="NAT_SF"/>
    <property type="match status" value="1"/>
</dbReference>
<protein>
    <submittedName>
        <fullName evidence="1">Predicted acetyltransferase</fullName>
    </submittedName>
</protein>
<reference evidence="2" key="1">
    <citation type="submission" date="2015-03" db="EMBL/GenBank/DDBJ databases">
        <authorList>
            <consortium name="Pathogen Informatics"/>
        </authorList>
    </citation>
    <scope>NUCLEOTIDE SEQUENCE [LARGE SCALE GENOMIC DNA]</scope>
    <source>
        <strain evidence="2">NCTC11134</strain>
    </source>
</reference>
<dbReference type="InterPro" id="IPR000182">
    <property type="entry name" value="GNAT_dom"/>
</dbReference>
<dbReference type="GeneID" id="61134286"/>
<dbReference type="RefSeq" id="WP_011210123.1">
    <property type="nucleotide sequence ID" value="NZ_CP031418.1"/>
</dbReference>
<dbReference type="OMA" id="DYPFTRH"/>
<dbReference type="KEGG" id="nfr:ERS450000_00466"/>
<organism evidence="1 2">
    <name type="scientific">Nocardia farcinica</name>
    <dbReference type="NCBI Taxonomy" id="37329"/>
    <lineage>
        <taxon>Bacteria</taxon>
        <taxon>Bacillati</taxon>
        <taxon>Actinomycetota</taxon>
        <taxon>Actinomycetes</taxon>
        <taxon>Mycobacteriales</taxon>
        <taxon>Nocardiaceae</taxon>
        <taxon>Nocardia</taxon>
    </lineage>
</organism>
<dbReference type="PROSITE" id="PS51186">
    <property type="entry name" value="GNAT"/>
    <property type="match status" value="1"/>
</dbReference>
<dbReference type="Gene3D" id="3.40.630.30">
    <property type="match status" value="1"/>
</dbReference>
<accession>A0A0H5NFM3</accession>
<dbReference type="InterPro" id="IPR016181">
    <property type="entry name" value="Acyl_CoA_acyltransferase"/>
</dbReference>
<evidence type="ECO:0000313" key="1">
    <source>
        <dbReference type="EMBL" id="CRY74074.1"/>
    </source>
</evidence>
<name>A0A0H5NFM3_NOCFR</name>
<dbReference type="PANTHER" id="PTHR42791:SF1">
    <property type="entry name" value="N-ACETYLTRANSFERASE DOMAIN-CONTAINING PROTEIN"/>
    <property type="match status" value="1"/>
</dbReference>
<dbReference type="Proteomes" id="UP000057820">
    <property type="component" value="Chromosome 1"/>
</dbReference>
<dbReference type="Pfam" id="PF00583">
    <property type="entry name" value="Acetyltransf_1"/>
    <property type="match status" value="1"/>
</dbReference>